<dbReference type="RefSeq" id="WP_015401515.1">
    <property type="nucleotide sequence ID" value="NC_020302.1"/>
</dbReference>
<dbReference type="PROSITE" id="PS51257">
    <property type="entry name" value="PROKAR_LIPOPROTEIN"/>
    <property type="match status" value="1"/>
</dbReference>
<name>M1MZH2_9CORY</name>
<dbReference type="AlphaFoldDB" id="M1MZH2"/>
<feature type="signal peptide" evidence="1">
    <location>
        <begin position="1"/>
        <end position="26"/>
    </location>
</feature>
<dbReference type="STRING" id="1121362.A605_10495"/>
<dbReference type="OrthoDB" id="4428050at2"/>
<dbReference type="EMBL" id="CP003697">
    <property type="protein sequence ID" value="AGF73099.1"/>
    <property type="molecule type" value="Genomic_DNA"/>
</dbReference>
<dbReference type="InterPro" id="IPR024520">
    <property type="entry name" value="DUF3558"/>
</dbReference>
<dbReference type="Pfam" id="PF12079">
    <property type="entry name" value="DUF3558"/>
    <property type="match status" value="1"/>
</dbReference>
<gene>
    <name evidence="2" type="ORF">A605_10495</name>
</gene>
<protein>
    <recommendedName>
        <fullName evidence="4">DUF3558 domain-containing protein</fullName>
    </recommendedName>
</protein>
<evidence type="ECO:0000313" key="3">
    <source>
        <dbReference type="Proteomes" id="UP000011723"/>
    </source>
</evidence>
<proteinExistence type="predicted"/>
<dbReference type="KEGG" id="chn:A605_10495"/>
<sequence length="209" mass="22354">MPIRTMLLPLLAGVAALLLTACTPQGDVVLDDAPSAGESQVEVAETVEAAEPVVELGEFNAEHDEFVVFDPCTEIPREVLDSVGLGEMVSEPFYSPMKSVTCSYPAASQGARMELLTMAGDVVPKQRVRDLGFMISEDANSEVPGVYVHHMGEGTENACTAAIHTTKGRWTVAYTSGRPIPSREDLCGEAIDYLEAIYFQLGVQNGSTA</sequence>
<evidence type="ECO:0000256" key="1">
    <source>
        <dbReference type="SAM" id="SignalP"/>
    </source>
</evidence>
<organism evidence="2 3">
    <name type="scientific">Corynebacterium halotolerans YIM 70093 = DSM 44683</name>
    <dbReference type="NCBI Taxonomy" id="1121362"/>
    <lineage>
        <taxon>Bacteria</taxon>
        <taxon>Bacillati</taxon>
        <taxon>Actinomycetota</taxon>
        <taxon>Actinomycetes</taxon>
        <taxon>Mycobacteriales</taxon>
        <taxon>Corynebacteriaceae</taxon>
        <taxon>Corynebacterium</taxon>
    </lineage>
</organism>
<accession>M1MZH2</accession>
<dbReference type="HOGENOM" id="CLU_1265182_0_0_11"/>
<evidence type="ECO:0000313" key="2">
    <source>
        <dbReference type="EMBL" id="AGF73099.1"/>
    </source>
</evidence>
<feature type="chain" id="PRO_5004015719" description="DUF3558 domain-containing protein" evidence="1">
    <location>
        <begin position="27"/>
        <end position="209"/>
    </location>
</feature>
<reference evidence="2 3" key="1">
    <citation type="journal article" date="2012" name="Stand. Genomic Sci.">
        <title>Genome sequence of the halotolerant bacterium Corynebacterium halotolerans type strain YIM 70093(T) (= DSM 44683(T)).</title>
        <authorList>
            <person name="Ruckert C."/>
            <person name="Albersmeier A."/>
            <person name="Al-Dilaimi A."/>
            <person name="Niehaus K."/>
            <person name="Szczepanowski R."/>
            <person name="Kalinowski J."/>
        </authorList>
    </citation>
    <scope>NUCLEOTIDE SEQUENCE [LARGE SCALE GENOMIC DNA]</scope>
    <source>
        <strain evidence="2">YIM 70093</strain>
    </source>
</reference>
<keyword evidence="1" id="KW-0732">Signal</keyword>
<dbReference type="Proteomes" id="UP000011723">
    <property type="component" value="Chromosome"/>
</dbReference>
<evidence type="ECO:0008006" key="4">
    <source>
        <dbReference type="Google" id="ProtNLM"/>
    </source>
</evidence>
<keyword evidence="3" id="KW-1185">Reference proteome</keyword>